<reference evidence="1 2" key="1">
    <citation type="submission" date="2020-03" db="EMBL/GenBank/DDBJ databases">
        <authorList>
            <person name="Skorynina A."/>
            <person name="Kazantseva O."/>
            <person name="Baycher S."/>
            <person name="Piligrimova E."/>
            <person name="Kuliabin V."/>
            <person name="Shadrin A."/>
        </authorList>
    </citation>
    <scope>NUCLEOTIDE SEQUENCE [LARGE SCALE GENOMIC DNA]</scope>
</reference>
<dbReference type="EMBL" id="MT254578">
    <property type="protein sequence ID" value="QIW89844.1"/>
    <property type="molecule type" value="Genomic_DNA"/>
</dbReference>
<proteinExistence type="predicted"/>
<dbReference type="Proteomes" id="UP000503405">
    <property type="component" value="Segment"/>
</dbReference>
<sequence>MTKFEPTLNLSLNLAERRMQLRKELNKTITEIVTTSLRESVRDLFNEVGIEGVESLNWDFYPESDDEGGSVWYVDYVGVSFKEGVEKVDLEEVTFQKESWRKDGTFWEANLMEELREIMCEFSRDLYDQDITEIELV</sequence>
<evidence type="ECO:0000313" key="2">
    <source>
        <dbReference type="Proteomes" id="UP000503405"/>
    </source>
</evidence>
<keyword evidence="2" id="KW-1185">Reference proteome</keyword>
<gene>
    <name evidence="1" type="ORF">Izhevsk_163</name>
</gene>
<protein>
    <submittedName>
        <fullName evidence="1">Uncharacterized protein</fullName>
    </submittedName>
</protein>
<organism evidence="1 2">
    <name type="scientific">Bacillus phage Izhevsk</name>
    <dbReference type="NCBI Taxonomy" id="2724322"/>
    <lineage>
        <taxon>Viruses</taxon>
        <taxon>Duplodnaviria</taxon>
        <taxon>Heunggongvirae</taxon>
        <taxon>Uroviricota</taxon>
        <taxon>Caudoviricetes</taxon>
        <taxon>Joanripponvirinae</taxon>
        <taxon>Tsamsavirus</taxon>
        <taxon>Tsamsavirus izhevsk</taxon>
    </lineage>
</organism>
<accession>A0A6H0X6A1</accession>
<name>A0A6H0X6A1_9CAUD</name>
<evidence type="ECO:0000313" key="1">
    <source>
        <dbReference type="EMBL" id="QIW89844.1"/>
    </source>
</evidence>